<keyword evidence="2" id="KW-1185">Reference proteome</keyword>
<feature type="non-terminal residue" evidence="1">
    <location>
        <position position="69"/>
    </location>
</feature>
<protein>
    <submittedName>
        <fullName evidence="1">Uncharacterized protein</fullName>
    </submittedName>
</protein>
<reference evidence="1 2" key="1">
    <citation type="journal article" date="2016" name="Mol. Biol. Evol.">
        <title>Comparative Genomics of Early-Diverging Mushroom-Forming Fungi Provides Insights into the Origins of Lignocellulose Decay Capabilities.</title>
        <authorList>
            <person name="Nagy L.G."/>
            <person name="Riley R."/>
            <person name="Tritt A."/>
            <person name="Adam C."/>
            <person name="Daum C."/>
            <person name="Floudas D."/>
            <person name="Sun H."/>
            <person name="Yadav J.S."/>
            <person name="Pangilinan J."/>
            <person name="Larsson K.H."/>
            <person name="Matsuura K."/>
            <person name="Barry K."/>
            <person name="Labutti K."/>
            <person name="Kuo R."/>
            <person name="Ohm R.A."/>
            <person name="Bhattacharya S.S."/>
            <person name="Shirouzu T."/>
            <person name="Yoshinaga Y."/>
            <person name="Martin F.M."/>
            <person name="Grigoriev I.V."/>
            <person name="Hibbett D.S."/>
        </authorList>
    </citation>
    <scope>NUCLEOTIDE SEQUENCE [LARGE SCALE GENOMIC DNA]</scope>
    <source>
        <strain evidence="1 2">CBS 109695</strain>
    </source>
</reference>
<evidence type="ECO:0000313" key="2">
    <source>
        <dbReference type="Proteomes" id="UP000076532"/>
    </source>
</evidence>
<accession>A0A166ILV7</accession>
<sequence length="69" mass="7377">MGLGRVKQSSCANDVQTKISLDAISKMVITDHYAVGSCQSAQEVYLLQSSENPARSINASHCCASESTR</sequence>
<dbReference type="EMBL" id="KV417559">
    <property type="protein sequence ID" value="KZP19968.1"/>
    <property type="molecule type" value="Genomic_DNA"/>
</dbReference>
<name>A0A166ILV7_9AGAM</name>
<proteinExistence type="predicted"/>
<dbReference type="AlphaFoldDB" id="A0A166ILV7"/>
<evidence type="ECO:0000313" key="1">
    <source>
        <dbReference type="EMBL" id="KZP19968.1"/>
    </source>
</evidence>
<gene>
    <name evidence="1" type="ORF">FIBSPDRAFT_862205</name>
</gene>
<organism evidence="1 2">
    <name type="scientific">Athelia psychrophila</name>
    <dbReference type="NCBI Taxonomy" id="1759441"/>
    <lineage>
        <taxon>Eukaryota</taxon>
        <taxon>Fungi</taxon>
        <taxon>Dikarya</taxon>
        <taxon>Basidiomycota</taxon>
        <taxon>Agaricomycotina</taxon>
        <taxon>Agaricomycetes</taxon>
        <taxon>Agaricomycetidae</taxon>
        <taxon>Atheliales</taxon>
        <taxon>Atheliaceae</taxon>
        <taxon>Athelia</taxon>
    </lineage>
</organism>
<dbReference type="Proteomes" id="UP000076532">
    <property type="component" value="Unassembled WGS sequence"/>
</dbReference>